<gene>
    <name evidence="1" type="ORF">HMPREF9153_0771</name>
</gene>
<dbReference type="Proteomes" id="UP000005332">
    <property type="component" value="Unassembled WGS sequence"/>
</dbReference>
<dbReference type="PATRIC" id="fig|997355.3.peg.752"/>
<keyword evidence="2" id="KW-1185">Reference proteome</keyword>
<evidence type="ECO:0000313" key="2">
    <source>
        <dbReference type="Proteomes" id="UP000005332"/>
    </source>
</evidence>
<dbReference type="AlphaFoldDB" id="G4CW64"/>
<name>G4CW64_9ACTN</name>
<sequence>MPIHALFLVLDALSGLTPAVERLVRDDTAHLADPIAQIQRIELGLVERLAPVLGPGQLEAGVEDRGQWVKRRGAHEGLLDSGTMPHRDSWAPGMSRVDDPYSTCAGLIETLES</sequence>
<protein>
    <submittedName>
        <fullName evidence="1">Uncharacterized protein</fullName>
    </submittedName>
</protein>
<proteinExistence type="predicted"/>
<comment type="caution">
    <text evidence="1">The sequence shown here is derived from an EMBL/GenBank/DDBJ whole genome shotgun (WGS) entry which is preliminary data.</text>
</comment>
<evidence type="ECO:0000313" key="1">
    <source>
        <dbReference type="EMBL" id="EGY78188.1"/>
    </source>
</evidence>
<organism evidence="1 2">
    <name type="scientific">Cutibacterium avidum ATCC 25577</name>
    <dbReference type="NCBI Taxonomy" id="997355"/>
    <lineage>
        <taxon>Bacteria</taxon>
        <taxon>Bacillati</taxon>
        <taxon>Actinomycetota</taxon>
        <taxon>Actinomycetes</taxon>
        <taxon>Propionibacteriales</taxon>
        <taxon>Propionibacteriaceae</taxon>
        <taxon>Cutibacterium</taxon>
    </lineage>
</organism>
<accession>G4CW64</accession>
<dbReference type="HOGENOM" id="CLU_2131235_0_0_11"/>
<dbReference type="EMBL" id="AGBA01000009">
    <property type="protein sequence ID" value="EGY78188.1"/>
    <property type="molecule type" value="Genomic_DNA"/>
</dbReference>
<reference evidence="1 2" key="1">
    <citation type="submission" date="2011-06" db="EMBL/GenBank/DDBJ databases">
        <authorList>
            <person name="Muzny D."/>
            <person name="Qin X."/>
            <person name="Deng J."/>
            <person name="Jiang H."/>
            <person name="Liu Y."/>
            <person name="Qu J."/>
            <person name="Song X.-Z."/>
            <person name="Zhang L."/>
            <person name="Thornton R."/>
            <person name="Coyle M."/>
            <person name="Francisco L."/>
            <person name="Jackson L."/>
            <person name="Javaid M."/>
            <person name="Korchina V."/>
            <person name="Kovar C."/>
            <person name="Mata R."/>
            <person name="Mathew T."/>
            <person name="Ngo R."/>
            <person name="Nguyen L."/>
            <person name="Nguyen N."/>
            <person name="Okwuonu G."/>
            <person name="Ongeri F."/>
            <person name="Pham C."/>
            <person name="Simmons D."/>
            <person name="Wilczek-Boney K."/>
            <person name="Hale W."/>
            <person name="Jakkamsetti A."/>
            <person name="Pham P."/>
            <person name="Ruth R."/>
            <person name="San Lucas F."/>
            <person name="Warren J."/>
            <person name="Zhang J."/>
            <person name="Zhao Z."/>
            <person name="Zhou C."/>
            <person name="Zhu D."/>
            <person name="Lee S."/>
            <person name="Bess C."/>
            <person name="Blankenburg K."/>
            <person name="Forbes L."/>
            <person name="Fu Q."/>
            <person name="Gubbala S."/>
            <person name="Hirani K."/>
            <person name="Jayaseelan J.C."/>
            <person name="Lara F."/>
            <person name="Munidasa M."/>
            <person name="Palculict T."/>
            <person name="Patil S."/>
            <person name="Pu L.-L."/>
            <person name="Saada N."/>
            <person name="Tang L."/>
            <person name="Weissenberger G."/>
            <person name="Zhu Y."/>
            <person name="Hemphill L."/>
            <person name="Shang Y."/>
            <person name="Youmans B."/>
            <person name="Ayvaz T."/>
            <person name="Ross M."/>
            <person name="Santibanez J."/>
            <person name="Aqrawi P."/>
            <person name="Gross S."/>
            <person name="Joshi V."/>
            <person name="Fowler G."/>
            <person name="Nazareth L."/>
            <person name="Reid J."/>
            <person name="Worley K."/>
            <person name="Petrosino J."/>
            <person name="Highlander S."/>
            <person name="Gibbs R."/>
        </authorList>
    </citation>
    <scope>NUCLEOTIDE SEQUENCE [LARGE SCALE GENOMIC DNA]</scope>
    <source>
        <strain evidence="1 2">ATCC 25577</strain>
    </source>
</reference>